<evidence type="ECO:0000313" key="2">
    <source>
        <dbReference type="Proteomes" id="UP001551482"/>
    </source>
</evidence>
<sequence length="123" mass="13938">MIVGFELCDESTFEDTREAIYPGKVPEAGGVHTLVVENEDMYVLHEHACLDEYGEPGCFVVWIEDHEGLNCYFHHADLVAGEKATDGLIPGEYLIDARSDEIRGFDYTEYEHVLALHYPEEAE</sequence>
<organism evidence="1 2">
    <name type="scientific">Streptodolium elevatio</name>
    <dbReference type="NCBI Taxonomy" id="3157996"/>
    <lineage>
        <taxon>Bacteria</taxon>
        <taxon>Bacillati</taxon>
        <taxon>Actinomycetota</taxon>
        <taxon>Actinomycetes</taxon>
        <taxon>Kitasatosporales</taxon>
        <taxon>Streptomycetaceae</taxon>
        <taxon>Streptodolium</taxon>
    </lineage>
</organism>
<accession>A0ABV3DBT5</accession>
<evidence type="ECO:0000313" key="1">
    <source>
        <dbReference type="EMBL" id="MEU8133211.1"/>
    </source>
</evidence>
<keyword evidence="2" id="KW-1185">Reference proteome</keyword>
<proteinExistence type="predicted"/>
<dbReference type="RefSeq" id="WP_358350310.1">
    <property type="nucleotide sequence ID" value="NZ_JBEZFP010000012.1"/>
</dbReference>
<protein>
    <submittedName>
        <fullName evidence="1">Uncharacterized protein</fullName>
    </submittedName>
</protein>
<gene>
    <name evidence="1" type="ORF">AB0C36_06845</name>
</gene>
<reference evidence="1 2" key="1">
    <citation type="submission" date="2024-06" db="EMBL/GenBank/DDBJ databases">
        <title>The Natural Products Discovery Center: Release of the First 8490 Sequenced Strains for Exploring Actinobacteria Biosynthetic Diversity.</title>
        <authorList>
            <person name="Kalkreuter E."/>
            <person name="Kautsar S.A."/>
            <person name="Yang D."/>
            <person name="Bader C.D."/>
            <person name="Teijaro C.N."/>
            <person name="Fluegel L."/>
            <person name="Davis C.M."/>
            <person name="Simpson J.R."/>
            <person name="Lauterbach L."/>
            <person name="Steele A.D."/>
            <person name="Gui C."/>
            <person name="Meng S."/>
            <person name="Li G."/>
            <person name="Viehrig K."/>
            <person name="Ye F."/>
            <person name="Su P."/>
            <person name="Kiefer A.F."/>
            <person name="Nichols A."/>
            <person name="Cepeda A.J."/>
            <person name="Yan W."/>
            <person name="Fan B."/>
            <person name="Jiang Y."/>
            <person name="Adhikari A."/>
            <person name="Zheng C.-J."/>
            <person name="Schuster L."/>
            <person name="Cowan T.M."/>
            <person name="Smanski M.J."/>
            <person name="Chevrette M.G."/>
            <person name="De Carvalho L.P.S."/>
            <person name="Shen B."/>
        </authorList>
    </citation>
    <scope>NUCLEOTIDE SEQUENCE [LARGE SCALE GENOMIC DNA]</scope>
    <source>
        <strain evidence="1 2">NPDC048946</strain>
    </source>
</reference>
<comment type="caution">
    <text evidence="1">The sequence shown here is derived from an EMBL/GenBank/DDBJ whole genome shotgun (WGS) entry which is preliminary data.</text>
</comment>
<dbReference type="EMBL" id="JBEZFP010000012">
    <property type="protein sequence ID" value="MEU8133211.1"/>
    <property type="molecule type" value="Genomic_DNA"/>
</dbReference>
<dbReference type="Proteomes" id="UP001551482">
    <property type="component" value="Unassembled WGS sequence"/>
</dbReference>
<name>A0ABV3DBT5_9ACTN</name>